<gene>
    <name evidence="1" type="ORF">EMPG_13080</name>
</gene>
<protein>
    <submittedName>
        <fullName evidence="1">Uncharacterized protein</fullName>
    </submittedName>
</protein>
<name>A0A0H1BKV3_9EURO</name>
<dbReference type="AlphaFoldDB" id="A0A0H1BKV3"/>
<evidence type="ECO:0000313" key="2">
    <source>
        <dbReference type="Proteomes" id="UP000053573"/>
    </source>
</evidence>
<proteinExistence type="predicted"/>
<organism evidence="1 2">
    <name type="scientific">Blastomyces silverae</name>
    <dbReference type="NCBI Taxonomy" id="2060906"/>
    <lineage>
        <taxon>Eukaryota</taxon>
        <taxon>Fungi</taxon>
        <taxon>Dikarya</taxon>
        <taxon>Ascomycota</taxon>
        <taxon>Pezizomycotina</taxon>
        <taxon>Eurotiomycetes</taxon>
        <taxon>Eurotiomycetidae</taxon>
        <taxon>Onygenales</taxon>
        <taxon>Ajellomycetaceae</taxon>
        <taxon>Blastomyces</taxon>
    </lineage>
</organism>
<reference evidence="2" key="1">
    <citation type="journal article" date="2015" name="PLoS Genet.">
        <title>The dynamic genome and transcriptome of the human fungal pathogen Blastomyces and close relative Emmonsia.</title>
        <authorList>
            <person name="Munoz J.F."/>
            <person name="Gauthier G.M."/>
            <person name="Desjardins C.A."/>
            <person name="Gallo J.E."/>
            <person name="Holder J."/>
            <person name="Sullivan T.D."/>
            <person name="Marty A.J."/>
            <person name="Carmen J.C."/>
            <person name="Chen Z."/>
            <person name="Ding L."/>
            <person name="Gujja S."/>
            <person name="Magrini V."/>
            <person name="Misas E."/>
            <person name="Mitreva M."/>
            <person name="Priest M."/>
            <person name="Saif S."/>
            <person name="Whiston E.A."/>
            <person name="Young S."/>
            <person name="Zeng Q."/>
            <person name="Goldman W.E."/>
            <person name="Mardis E.R."/>
            <person name="Taylor J.W."/>
            <person name="McEwen J.G."/>
            <person name="Clay O.K."/>
            <person name="Klein B.S."/>
            <person name="Cuomo C.A."/>
        </authorList>
    </citation>
    <scope>NUCLEOTIDE SEQUENCE [LARGE SCALE GENOMIC DNA]</scope>
    <source>
        <strain evidence="2">UAMH 139</strain>
    </source>
</reference>
<evidence type="ECO:0000313" key="1">
    <source>
        <dbReference type="EMBL" id="KLJ11763.1"/>
    </source>
</evidence>
<dbReference type="EMBL" id="LDEV01001382">
    <property type="protein sequence ID" value="KLJ11763.1"/>
    <property type="molecule type" value="Genomic_DNA"/>
</dbReference>
<dbReference type="Proteomes" id="UP000053573">
    <property type="component" value="Unassembled WGS sequence"/>
</dbReference>
<keyword evidence="2" id="KW-1185">Reference proteome</keyword>
<accession>A0A0H1BKV3</accession>
<sequence length="52" mass="6138">MDRAYRWRYASVEWQLAPSLVRSRFVHTYSVRTVLLPWFCPQPQRATAAVGI</sequence>
<comment type="caution">
    <text evidence="1">The sequence shown here is derived from an EMBL/GenBank/DDBJ whole genome shotgun (WGS) entry which is preliminary data.</text>
</comment>